<proteinExistence type="predicted"/>
<accession>A0A921S3D2</accession>
<evidence type="ECO:0000313" key="1">
    <source>
        <dbReference type="EMBL" id="KAG0551342.1"/>
    </source>
</evidence>
<protein>
    <submittedName>
        <fullName evidence="1">Uncharacterized protein</fullName>
    </submittedName>
</protein>
<comment type="caution">
    <text evidence="1">The sequence shown here is derived from an EMBL/GenBank/DDBJ whole genome shotgun (WGS) entry which is preliminary data.</text>
</comment>
<dbReference type="Proteomes" id="UP000807115">
    <property type="component" value="Chromosome 1"/>
</dbReference>
<organism evidence="1 2">
    <name type="scientific">Sorghum bicolor</name>
    <name type="common">Sorghum</name>
    <name type="synonym">Sorghum vulgare</name>
    <dbReference type="NCBI Taxonomy" id="4558"/>
    <lineage>
        <taxon>Eukaryota</taxon>
        <taxon>Viridiplantae</taxon>
        <taxon>Streptophyta</taxon>
        <taxon>Embryophyta</taxon>
        <taxon>Tracheophyta</taxon>
        <taxon>Spermatophyta</taxon>
        <taxon>Magnoliopsida</taxon>
        <taxon>Liliopsida</taxon>
        <taxon>Poales</taxon>
        <taxon>Poaceae</taxon>
        <taxon>PACMAD clade</taxon>
        <taxon>Panicoideae</taxon>
        <taxon>Andropogonodae</taxon>
        <taxon>Andropogoneae</taxon>
        <taxon>Sorghinae</taxon>
        <taxon>Sorghum</taxon>
    </lineage>
</organism>
<gene>
    <name evidence="1" type="ORF">BDA96_01G414900</name>
</gene>
<sequence length="84" mass="9369">MLSTQNSPNTGRIDRSTTICYTYGHPRDRGWCHSSSTTTMTIVFFTCYGGVVHVENLKHVDDTEVARYKAIGATYATRGYLSSI</sequence>
<name>A0A921S3D2_SORBI</name>
<dbReference type="AlphaFoldDB" id="A0A921S3D2"/>
<dbReference type="EMBL" id="CM027680">
    <property type="protein sequence ID" value="KAG0551342.1"/>
    <property type="molecule type" value="Genomic_DNA"/>
</dbReference>
<evidence type="ECO:0000313" key="2">
    <source>
        <dbReference type="Proteomes" id="UP000807115"/>
    </source>
</evidence>
<reference evidence="1" key="2">
    <citation type="submission" date="2020-10" db="EMBL/GenBank/DDBJ databases">
        <authorList>
            <person name="Cooper E.A."/>
            <person name="Brenton Z.W."/>
            <person name="Flinn B.S."/>
            <person name="Jenkins J."/>
            <person name="Shu S."/>
            <person name="Flowers D."/>
            <person name="Luo F."/>
            <person name="Wang Y."/>
            <person name="Xia P."/>
            <person name="Barry K."/>
            <person name="Daum C."/>
            <person name="Lipzen A."/>
            <person name="Yoshinaga Y."/>
            <person name="Schmutz J."/>
            <person name="Saski C."/>
            <person name="Vermerris W."/>
            <person name="Kresovich S."/>
        </authorList>
    </citation>
    <scope>NUCLEOTIDE SEQUENCE</scope>
</reference>
<reference evidence="1" key="1">
    <citation type="journal article" date="2019" name="BMC Genomics">
        <title>A new reference genome for Sorghum bicolor reveals high levels of sequence similarity between sweet and grain genotypes: implications for the genetics of sugar metabolism.</title>
        <authorList>
            <person name="Cooper E.A."/>
            <person name="Brenton Z.W."/>
            <person name="Flinn B.S."/>
            <person name="Jenkins J."/>
            <person name="Shu S."/>
            <person name="Flowers D."/>
            <person name="Luo F."/>
            <person name="Wang Y."/>
            <person name="Xia P."/>
            <person name="Barry K."/>
            <person name="Daum C."/>
            <person name="Lipzen A."/>
            <person name="Yoshinaga Y."/>
            <person name="Schmutz J."/>
            <person name="Saski C."/>
            <person name="Vermerris W."/>
            <person name="Kresovich S."/>
        </authorList>
    </citation>
    <scope>NUCLEOTIDE SEQUENCE</scope>
</reference>